<dbReference type="PROSITE" id="PS51833">
    <property type="entry name" value="HDOD"/>
    <property type="match status" value="1"/>
</dbReference>
<dbReference type="Pfam" id="PF00563">
    <property type="entry name" value="EAL"/>
    <property type="match status" value="1"/>
</dbReference>
<dbReference type="PANTHER" id="PTHR33525:SF4">
    <property type="entry name" value="CYCLIC DI-GMP PHOSPHODIESTERASE CDGJ"/>
    <property type="match status" value="1"/>
</dbReference>
<name>A0AA48KP71_9ALTE</name>
<reference evidence="3" key="1">
    <citation type="submission" date="2023-01" db="EMBL/GenBank/DDBJ databases">
        <title>Complete genome sequence of Planctobacterium marinum strain Dej080120_11.</title>
        <authorList>
            <person name="Ueki S."/>
            <person name="Maruyama F."/>
        </authorList>
    </citation>
    <scope>NUCLEOTIDE SEQUENCE</scope>
    <source>
        <strain evidence="3">Dej080120_11</strain>
    </source>
</reference>
<evidence type="ECO:0000313" key="3">
    <source>
        <dbReference type="EMBL" id="BDX06331.1"/>
    </source>
</evidence>
<protein>
    <submittedName>
        <fullName evidence="3">Histidine kinase</fullName>
    </submittedName>
</protein>
<dbReference type="EMBL" id="AP027272">
    <property type="protein sequence ID" value="BDX06331.1"/>
    <property type="molecule type" value="Genomic_DNA"/>
</dbReference>
<dbReference type="Gene3D" id="1.10.3210.10">
    <property type="entry name" value="Hypothetical protein af1432"/>
    <property type="match status" value="1"/>
</dbReference>
<dbReference type="PIRSF" id="PIRSF003180">
    <property type="entry name" value="DiGMPpdiest_YuxH"/>
    <property type="match status" value="1"/>
</dbReference>
<dbReference type="PANTHER" id="PTHR33525">
    <property type="match status" value="1"/>
</dbReference>
<dbReference type="AlphaFoldDB" id="A0AA48KP71"/>
<dbReference type="KEGG" id="pmaw:MACH26_18520"/>
<evidence type="ECO:0000313" key="4">
    <source>
        <dbReference type="Proteomes" id="UP001333710"/>
    </source>
</evidence>
<dbReference type="RefSeq" id="WP_338292353.1">
    <property type="nucleotide sequence ID" value="NZ_AP027272.1"/>
</dbReference>
<accession>A0AA48KP71</accession>
<dbReference type="Proteomes" id="UP001333710">
    <property type="component" value="Chromosome"/>
</dbReference>
<keyword evidence="3" id="KW-0418">Kinase</keyword>
<keyword evidence="4" id="KW-1185">Reference proteome</keyword>
<dbReference type="InterPro" id="IPR013976">
    <property type="entry name" value="HDOD"/>
</dbReference>
<dbReference type="SUPFAM" id="SSF141868">
    <property type="entry name" value="EAL domain-like"/>
    <property type="match status" value="1"/>
</dbReference>
<dbReference type="Pfam" id="PF08668">
    <property type="entry name" value="HDOD"/>
    <property type="match status" value="1"/>
</dbReference>
<dbReference type="SUPFAM" id="SSF109604">
    <property type="entry name" value="HD-domain/PDEase-like"/>
    <property type="match status" value="1"/>
</dbReference>
<dbReference type="InterPro" id="IPR052340">
    <property type="entry name" value="RNase_Y/CdgJ"/>
</dbReference>
<proteinExistence type="predicted"/>
<dbReference type="GO" id="GO:0016301">
    <property type="term" value="F:kinase activity"/>
    <property type="evidence" value="ECO:0007669"/>
    <property type="project" value="UniProtKB-KW"/>
</dbReference>
<dbReference type="InterPro" id="IPR014408">
    <property type="entry name" value="dGMP_Pdiesterase_EAL/HD-GYP"/>
</dbReference>
<feature type="domain" description="EAL" evidence="1">
    <location>
        <begin position="1"/>
        <end position="206"/>
    </location>
</feature>
<feature type="domain" description="HDOD" evidence="2">
    <location>
        <begin position="200"/>
        <end position="386"/>
    </location>
</feature>
<organism evidence="3 4">
    <name type="scientific">Planctobacterium marinum</name>
    <dbReference type="NCBI Taxonomy" id="1631968"/>
    <lineage>
        <taxon>Bacteria</taxon>
        <taxon>Pseudomonadati</taxon>
        <taxon>Pseudomonadota</taxon>
        <taxon>Gammaproteobacteria</taxon>
        <taxon>Alteromonadales</taxon>
        <taxon>Alteromonadaceae</taxon>
        <taxon>Planctobacterium</taxon>
    </lineage>
</organism>
<keyword evidence="3" id="KW-0808">Transferase</keyword>
<dbReference type="InterPro" id="IPR035919">
    <property type="entry name" value="EAL_sf"/>
</dbReference>
<evidence type="ECO:0000259" key="2">
    <source>
        <dbReference type="PROSITE" id="PS51833"/>
    </source>
</evidence>
<sequence>MDIYVARQAVLNNKKQTVAYELLFREGSANVYPANVESNTATSRLILNHHLNIGFSHITSGKKALINFCKDGILNRLPALVSPKDIIIEILEDAKPSEELLAACKELAEKGYKLALDDFTYNSQWDDYFQYVRLIKFDLTELSCDEIQQQLTILKSHKHLKFLAEKVETEQEFEQCRAMGFEFFQGYFFCKPEMMNAKDIGANYAVVVAILAEILRPQFSFDRLTEQFALDMALTYKLLKFINSSLFQLQEKVGSIKQALIYLGEAEARKFIALIATAHLAEQKPAELVRMSIIRARMCEVIVSRTKAGSNDAGFLLGLFSLIDIILNKSMEDIVMTLPLQDDIKEALLGYKNPLFHIMQLIKAYESGSWYNTQKFANVVQIEEKALPGIYQDAVSWSESYEATQEPDA</sequence>
<dbReference type="Gene3D" id="3.20.20.450">
    <property type="entry name" value="EAL domain"/>
    <property type="match status" value="1"/>
</dbReference>
<evidence type="ECO:0000259" key="1">
    <source>
        <dbReference type="PROSITE" id="PS50883"/>
    </source>
</evidence>
<dbReference type="PROSITE" id="PS50883">
    <property type="entry name" value="EAL"/>
    <property type="match status" value="1"/>
</dbReference>
<gene>
    <name evidence="3" type="ORF">MACH26_18520</name>
</gene>
<dbReference type="InterPro" id="IPR001633">
    <property type="entry name" value="EAL_dom"/>
</dbReference>